<organism evidence="7 8">
    <name type="scientific">Cuscuta campestris</name>
    <dbReference type="NCBI Taxonomy" id="132261"/>
    <lineage>
        <taxon>Eukaryota</taxon>
        <taxon>Viridiplantae</taxon>
        <taxon>Streptophyta</taxon>
        <taxon>Embryophyta</taxon>
        <taxon>Tracheophyta</taxon>
        <taxon>Spermatophyta</taxon>
        <taxon>Magnoliopsida</taxon>
        <taxon>eudicotyledons</taxon>
        <taxon>Gunneridae</taxon>
        <taxon>Pentapetalae</taxon>
        <taxon>asterids</taxon>
        <taxon>lamiids</taxon>
        <taxon>Solanales</taxon>
        <taxon>Convolvulaceae</taxon>
        <taxon>Cuscuteae</taxon>
        <taxon>Cuscuta</taxon>
        <taxon>Cuscuta subgen. Grammica</taxon>
        <taxon>Cuscuta sect. Cleistogrammica</taxon>
    </lineage>
</organism>
<protein>
    <recommendedName>
        <fullName evidence="6">Homeobox domain-containing protein</fullName>
    </recommendedName>
</protein>
<name>A0A484L9M4_9ASTE</name>
<dbReference type="PANTHER" id="PTHR12628">
    <property type="entry name" value="POLYCOMB-LIKE TRANSCRIPTION FACTOR"/>
    <property type="match status" value="1"/>
</dbReference>
<evidence type="ECO:0000256" key="2">
    <source>
        <dbReference type="ARBA" id="ARBA00023242"/>
    </source>
</evidence>
<keyword evidence="2 3" id="KW-0539">Nucleus</keyword>
<dbReference type="PANTHER" id="PTHR12628:SF13">
    <property type="entry name" value="HOMEOBOX PROTEIN HAT3.1"/>
    <property type="match status" value="1"/>
</dbReference>
<dbReference type="GO" id="GO:0005634">
    <property type="term" value="C:nucleus"/>
    <property type="evidence" value="ECO:0007669"/>
    <property type="project" value="UniProtKB-SubCell"/>
</dbReference>
<gene>
    <name evidence="7" type="ORF">CCAM_LOCUS14707</name>
</gene>
<feature type="region of interest" description="Disordered" evidence="5">
    <location>
        <begin position="73"/>
        <end position="147"/>
    </location>
</feature>
<accession>A0A484L9M4</accession>
<keyword evidence="8" id="KW-1185">Reference proteome</keyword>
<dbReference type="PROSITE" id="PS50071">
    <property type="entry name" value="HOMEOBOX_2"/>
    <property type="match status" value="1"/>
</dbReference>
<reference evidence="7 8" key="1">
    <citation type="submission" date="2018-04" db="EMBL/GenBank/DDBJ databases">
        <authorList>
            <person name="Vogel A."/>
        </authorList>
    </citation>
    <scope>NUCLEOTIDE SEQUENCE [LARGE SCALE GENOMIC DNA]</scope>
</reference>
<sequence>MYTFSFGHVITVPPDDEGWLCPGCDCKVYCVDLLNNLLGTDLSITDSWEKVFQEEAAAAASGKQLDDMETFGIASSDSSDKDCEDNSASKNKRKRSDKSALKSSNQSLVDTTVKNASRTSSKKRKAESLVESECASSSKRNKRLKHGDDVIKRLSESFKENHYPKREVKESLAKELGLTVRQVCVFPL</sequence>
<dbReference type="InterPro" id="IPR009057">
    <property type="entry name" value="Homeodomain-like_sf"/>
</dbReference>
<keyword evidence="3 4" id="KW-0371">Homeobox</keyword>
<dbReference type="SUPFAM" id="SSF46689">
    <property type="entry name" value="Homeodomain-like"/>
    <property type="match status" value="1"/>
</dbReference>
<evidence type="ECO:0000259" key="6">
    <source>
        <dbReference type="PROSITE" id="PS50071"/>
    </source>
</evidence>
<evidence type="ECO:0000313" key="7">
    <source>
        <dbReference type="EMBL" id="VFQ72931.1"/>
    </source>
</evidence>
<feature type="compositionally biased region" description="Polar residues" evidence="5">
    <location>
        <begin position="101"/>
        <end position="119"/>
    </location>
</feature>
<feature type="domain" description="Homeobox" evidence="6">
    <location>
        <begin position="137"/>
        <end position="188"/>
    </location>
</feature>
<dbReference type="Proteomes" id="UP000595140">
    <property type="component" value="Unassembled WGS sequence"/>
</dbReference>
<dbReference type="EMBL" id="OOIL02001117">
    <property type="protein sequence ID" value="VFQ72931.1"/>
    <property type="molecule type" value="Genomic_DNA"/>
</dbReference>
<evidence type="ECO:0000256" key="1">
    <source>
        <dbReference type="ARBA" id="ARBA00004123"/>
    </source>
</evidence>
<dbReference type="Pfam" id="PF00046">
    <property type="entry name" value="Homeodomain"/>
    <property type="match status" value="1"/>
</dbReference>
<evidence type="ECO:0000256" key="4">
    <source>
        <dbReference type="RuleBase" id="RU000682"/>
    </source>
</evidence>
<dbReference type="CDD" id="cd00086">
    <property type="entry name" value="homeodomain"/>
    <property type="match status" value="1"/>
</dbReference>
<proteinExistence type="predicted"/>
<comment type="subcellular location">
    <subcellularLocation>
        <location evidence="1 3 4">Nucleus</location>
    </subcellularLocation>
</comment>
<dbReference type="InterPro" id="IPR001356">
    <property type="entry name" value="HD"/>
</dbReference>
<keyword evidence="3 4" id="KW-0238">DNA-binding</keyword>
<dbReference type="GO" id="GO:0003677">
    <property type="term" value="F:DNA binding"/>
    <property type="evidence" value="ECO:0007669"/>
    <property type="project" value="UniProtKB-UniRule"/>
</dbReference>
<dbReference type="Gene3D" id="1.10.10.60">
    <property type="entry name" value="Homeodomain-like"/>
    <property type="match status" value="1"/>
</dbReference>
<dbReference type="GO" id="GO:0003682">
    <property type="term" value="F:chromatin binding"/>
    <property type="evidence" value="ECO:0007669"/>
    <property type="project" value="TreeGrafter"/>
</dbReference>
<dbReference type="GO" id="GO:0045814">
    <property type="term" value="P:negative regulation of gene expression, epigenetic"/>
    <property type="evidence" value="ECO:0007669"/>
    <property type="project" value="TreeGrafter"/>
</dbReference>
<dbReference type="OrthoDB" id="1903104at2759"/>
<dbReference type="AlphaFoldDB" id="A0A484L9M4"/>
<evidence type="ECO:0000313" key="8">
    <source>
        <dbReference type="Proteomes" id="UP000595140"/>
    </source>
</evidence>
<evidence type="ECO:0000256" key="5">
    <source>
        <dbReference type="SAM" id="MobiDB-lite"/>
    </source>
</evidence>
<evidence type="ECO:0000256" key="3">
    <source>
        <dbReference type="PROSITE-ProRule" id="PRU00108"/>
    </source>
</evidence>
<dbReference type="SMART" id="SM00389">
    <property type="entry name" value="HOX"/>
    <property type="match status" value="1"/>
</dbReference>